<keyword evidence="4" id="KW-0645">Protease</keyword>
<feature type="transmembrane region" description="Helical" evidence="2">
    <location>
        <begin position="232"/>
        <end position="251"/>
    </location>
</feature>
<dbReference type="EMBL" id="JADBGI010000019">
    <property type="protein sequence ID" value="MBE3001012.1"/>
    <property type="molecule type" value="Genomic_DNA"/>
</dbReference>
<feature type="transmembrane region" description="Helical" evidence="2">
    <location>
        <begin position="72"/>
        <end position="96"/>
    </location>
</feature>
<accession>A0ABR9PB01</accession>
<evidence type="ECO:0000256" key="1">
    <source>
        <dbReference type="SAM" id="MobiDB-lite"/>
    </source>
</evidence>
<evidence type="ECO:0000256" key="2">
    <source>
        <dbReference type="SAM" id="Phobius"/>
    </source>
</evidence>
<feature type="transmembrane region" description="Helical" evidence="2">
    <location>
        <begin position="157"/>
        <end position="177"/>
    </location>
</feature>
<feature type="transmembrane region" description="Helical" evidence="2">
    <location>
        <begin position="280"/>
        <end position="298"/>
    </location>
</feature>
<feature type="transmembrane region" description="Helical" evidence="2">
    <location>
        <begin position="189"/>
        <end position="211"/>
    </location>
</feature>
<organism evidence="4 5">
    <name type="scientific">Nocardiopsis coralli</name>
    <dbReference type="NCBI Taxonomy" id="2772213"/>
    <lineage>
        <taxon>Bacteria</taxon>
        <taxon>Bacillati</taxon>
        <taxon>Actinomycetota</taxon>
        <taxon>Actinomycetes</taxon>
        <taxon>Streptosporangiales</taxon>
        <taxon>Nocardiopsidaceae</taxon>
        <taxon>Nocardiopsis</taxon>
    </lineage>
</organism>
<dbReference type="PANTHER" id="PTHR36435">
    <property type="entry name" value="SLR1288 PROTEIN"/>
    <property type="match status" value="1"/>
</dbReference>
<keyword evidence="5" id="KW-1185">Reference proteome</keyword>
<feature type="transmembrane region" description="Helical" evidence="2">
    <location>
        <begin position="116"/>
        <end position="136"/>
    </location>
</feature>
<protein>
    <submittedName>
        <fullName evidence="4">CPBP family intramembrane metalloprotease</fullName>
    </submittedName>
</protein>
<feature type="domain" description="CAAX prenyl protease 2/Lysostaphin resistance protein A-like" evidence="3">
    <location>
        <begin position="194"/>
        <end position="291"/>
    </location>
</feature>
<proteinExistence type="predicted"/>
<gene>
    <name evidence="4" type="ORF">IDM40_20270</name>
</gene>
<reference evidence="4 5" key="1">
    <citation type="submission" date="2020-09" db="EMBL/GenBank/DDBJ databases">
        <title>Diversity and distribution of actinomycetes associated with coral in the coast of Hainan.</title>
        <authorList>
            <person name="Li F."/>
        </authorList>
    </citation>
    <scope>NUCLEOTIDE SEQUENCE [LARGE SCALE GENOMIC DNA]</scope>
    <source>
        <strain evidence="4 5">HNM0947</strain>
    </source>
</reference>
<evidence type="ECO:0000313" key="4">
    <source>
        <dbReference type="EMBL" id="MBE3001012.1"/>
    </source>
</evidence>
<dbReference type="GO" id="GO:0008237">
    <property type="term" value="F:metallopeptidase activity"/>
    <property type="evidence" value="ECO:0007669"/>
    <property type="project" value="UniProtKB-KW"/>
</dbReference>
<dbReference type="InterPro" id="IPR003675">
    <property type="entry name" value="Rce1/LyrA-like_dom"/>
</dbReference>
<sequence length="351" mass="37693">MNSENPPPRGPEHPPPHQGYAGTPGDPGHPPPLPPQTPPPAPPRPRGPQPPPPGVEYHRVLASDKRRVGRGIAALVLLLGGMLVFALALGAVASVIEMAFGLDDPDATPQEAALTPVQLGAGLFSLALLIPWSMLIQRWLYKVEGASLHSVRSLFRFDLMGRSLVILLPVWAVYMGVFTQLMPYDTVPWTTFDLFLMFMVIVVFTPLQSAGEEYGFRGLAFRIAASWGRGPGAALTLGVVVSSLVFMLVHLAADPWLNLYYFVLGATLAIITWRTGGLEIAVVVHAVNNTIAFLLVVVTRTDLAEGMDRSVGAGSPAMLLPCVLMLAITAVVWWRTRRSGPALTAGQQPPA</sequence>
<feature type="transmembrane region" description="Helical" evidence="2">
    <location>
        <begin position="318"/>
        <end position="334"/>
    </location>
</feature>
<feature type="transmembrane region" description="Helical" evidence="2">
    <location>
        <begin position="257"/>
        <end position="273"/>
    </location>
</feature>
<feature type="compositionally biased region" description="Pro residues" evidence="1">
    <location>
        <begin position="27"/>
        <end position="54"/>
    </location>
</feature>
<dbReference type="PANTHER" id="PTHR36435:SF1">
    <property type="entry name" value="CAAX AMINO TERMINAL PROTEASE FAMILY PROTEIN"/>
    <property type="match status" value="1"/>
</dbReference>
<keyword evidence="4" id="KW-0378">Hydrolase</keyword>
<evidence type="ECO:0000259" key="3">
    <source>
        <dbReference type="Pfam" id="PF02517"/>
    </source>
</evidence>
<dbReference type="Pfam" id="PF02517">
    <property type="entry name" value="Rce1-like"/>
    <property type="match status" value="1"/>
</dbReference>
<dbReference type="Proteomes" id="UP000806528">
    <property type="component" value="Unassembled WGS sequence"/>
</dbReference>
<keyword evidence="2" id="KW-0472">Membrane</keyword>
<keyword evidence="2" id="KW-0812">Transmembrane</keyword>
<dbReference type="RefSeq" id="WP_193123608.1">
    <property type="nucleotide sequence ID" value="NZ_JADBGI010000019.1"/>
</dbReference>
<keyword evidence="4" id="KW-0482">Metalloprotease</keyword>
<keyword evidence="2" id="KW-1133">Transmembrane helix</keyword>
<feature type="region of interest" description="Disordered" evidence="1">
    <location>
        <begin position="1"/>
        <end position="56"/>
    </location>
</feature>
<evidence type="ECO:0000313" key="5">
    <source>
        <dbReference type="Proteomes" id="UP000806528"/>
    </source>
</evidence>
<dbReference type="InterPro" id="IPR052710">
    <property type="entry name" value="CAAX_protease"/>
</dbReference>
<name>A0ABR9PB01_9ACTN</name>
<comment type="caution">
    <text evidence="4">The sequence shown here is derived from an EMBL/GenBank/DDBJ whole genome shotgun (WGS) entry which is preliminary data.</text>
</comment>